<keyword evidence="1" id="KW-0328">Glycosyltransferase</keyword>
<dbReference type="KEGG" id="agl:PYTT_1079"/>
<dbReference type="RefSeq" id="WP_067774005.1">
    <property type="nucleotide sequence ID" value="NZ_LIGX01000017.1"/>
</dbReference>
<dbReference type="SUPFAM" id="SSF53756">
    <property type="entry name" value="UDP-Glycosyltransferase/glycogen phosphorylase"/>
    <property type="match status" value="1"/>
</dbReference>
<evidence type="ECO:0000259" key="3">
    <source>
        <dbReference type="Pfam" id="PF00534"/>
    </source>
</evidence>
<name>A0A1H6LAY1_9BACT</name>
<keyword evidence="2 4" id="KW-0808">Transferase</keyword>
<dbReference type="AlphaFoldDB" id="A0A1H6LAY1"/>
<organism evidence="4 5">
    <name type="scientific">Akkermansia glycaniphila</name>
    <dbReference type="NCBI Taxonomy" id="1679444"/>
    <lineage>
        <taxon>Bacteria</taxon>
        <taxon>Pseudomonadati</taxon>
        <taxon>Verrucomicrobiota</taxon>
        <taxon>Verrucomicrobiia</taxon>
        <taxon>Verrucomicrobiales</taxon>
        <taxon>Akkermansiaceae</taxon>
        <taxon>Akkermansia</taxon>
    </lineage>
</organism>
<dbReference type="Proteomes" id="UP000176204">
    <property type="component" value="Chromosome I"/>
</dbReference>
<evidence type="ECO:0000313" key="4">
    <source>
        <dbReference type="EMBL" id="SEH83262.1"/>
    </source>
</evidence>
<sequence>MRILLSSYSMGAGRGSEAGVGWNVASGLARRGHEVAVLTTEEFGESNKQAIREQQLGIELLEWSCGLQNFHLRESYHAWQNLIRPKVRELLARRQFDILHHVTFNQYRGITFAYEAGLPYLIGPIGGAETVPLPLLGELRGKPLLKEIARYIGADAIPSGWRRYRGQNNGIVLASNEPTARRLRTWGLMPNVEICPTIAIHAHEIVEQPKRLPDTPPYFTFDGGARPEKGACLLFRALSLLWQQGLRIPVRIAGVKEPDKPGLLAAARTAGLPDEAVDLMPFIPRHELLGIMQQSAAFVSAGFRDSGGMAILEAVALGIPVVCYDIPSQQWLPAEFADKIPVRSGHLEQDMAAALLRAADSPARTAEWHKERSAFLRRHMTWDIRLDQIETYYTRILNRTSQP</sequence>
<keyword evidence="5" id="KW-1185">Reference proteome</keyword>
<protein>
    <submittedName>
        <fullName evidence="4">Glycosyl transferases group 1</fullName>
    </submittedName>
</protein>
<dbReference type="OrthoDB" id="9814612at2"/>
<evidence type="ECO:0000256" key="2">
    <source>
        <dbReference type="ARBA" id="ARBA00022679"/>
    </source>
</evidence>
<dbReference type="CDD" id="cd03801">
    <property type="entry name" value="GT4_PimA-like"/>
    <property type="match status" value="1"/>
</dbReference>
<reference evidence="5" key="1">
    <citation type="submission" date="2016-09" db="EMBL/GenBank/DDBJ databases">
        <authorList>
            <person name="Koehorst J."/>
        </authorList>
    </citation>
    <scope>NUCLEOTIDE SEQUENCE [LARGE SCALE GENOMIC DNA]</scope>
</reference>
<evidence type="ECO:0000313" key="5">
    <source>
        <dbReference type="Proteomes" id="UP000176204"/>
    </source>
</evidence>
<dbReference type="InterPro" id="IPR001296">
    <property type="entry name" value="Glyco_trans_1"/>
</dbReference>
<gene>
    <name evidence="4" type="ORF">PYTT_1079</name>
</gene>
<dbReference type="STRING" id="1679444.PYTT_1079"/>
<accession>A0A1H6LAY1</accession>
<dbReference type="Pfam" id="PF00534">
    <property type="entry name" value="Glycos_transf_1"/>
    <property type="match status" value="1"/>
</dbReference>
<dbReference type="Gene3D" id="3.40.50.2000">
    <property type="entry name" value="Glycogen Phosphorylase B"/>
    <property type="match status" value="2"/>
</dbReference>
<dbReference type="PANTHER" id="PTHR12526">
    <property type="entry name" value="GLYCOSYLTRANSFERASE"/>
    <property type="match status" value="1"/>
</dbReference>
<dbReference type="PANTHER" id="PTHR12526:SF510">
    <property type="entry name" value="D-INOSITOL 3-PHOSPHATE GLYCOSYLTRANSFERASE"/>
    <property type="match status" value="1"/>
</dbReference>
<evidence type="ECO:0000256" key="1">
    <source>
        <dbReference type="ARBA" id="ARBA00022676"/>
    </source>
</evidence>
<dbReference type="GO" id="GO:0016757">
    <property type="term" value="F:glycosyltransferase activity"/>
    <property type="evidence" value="ECO:0007669"/>
    <property type="project" value="UniProtKB-KW"/>
</dbReference>
<dbReference type="EMBL" id="LT629973">
    <property type="protein sequence ID" value="SEH83262.1"/>
    <property type="molecule type" value="Genomic_DNA"/>
</dbReference>
<proteinExistence type="predicted"/>
<feature type="domain" description="Glycosyl transferase family 1" evidence="3">
    <location>
        <begin position="208"/>
        <end position="358"/>
    </location>
</feature>